<keyword evidence="2" id="KW-0808">Transferase</keyword>
<proteinExistence type="predicted"/>
<organism evidence="2 3">
    <name type="scientific">Phaseolus angularis</name>
    <name type="common">Azuki bean</name>
    <name type="synonym">Vigna angularis</name>
    <dbReference type="NCBI Taxonomy" id="3914"/>
    <lineage>
        <taxon>Eukaryota</taxon>
        <taxon>Viridiplantae</taxon>
        <taxon>Streptophyta</taxon>
        <taxon>Embryophyta</taxon>
        <taxon>Tracheophyta</taxon>
        <taxon>Spermatophyta</taxon>
        <taxon>Magnoliopsida</taxon>
        <taxon>eudicotyledons</taxon>
        <taxon>Gunneridae</taxon>
        <taxon>Pentapetalae</taxon>
        <taxon>rosids</taxon>
        <taxon>fabids</taxon>
        <taxon>Fabales</taxon>
        <taxon>Fabaceae</taxon>
        <taxon>Papilionoideae</taxon>
        <taxon>50 kb inversion clade</taxon>
        <taxon>NPAAA clade</taxon>
        <taxon>indigoferoid/millettioid clade</taxon>
        <taxon>Phaseoleae</taxon>
        <taxon>Vigna</taxon>
    </lineage>
</organism>
<dbReference type="Pfam" id="PF03016">
    <property type="entry name" value="Exostosin_GT47"/>
    <property type="match status" value="1"/>
</dbReference>
<gene>
    <name evidence="2" type="ORF">HKW66_Vig0032860</name>
</gene>
<comment type="caution">
    <text evidence="2">The sequence shown here is derived from an EMBL/GenBank/DDBJ whole genome shotgun (WGS) entry which is preliminary data.</text>
</comment>
<evidence type="ECO:0000313" key="3">
    <source>
        <dbReference type="Proteomes" id="UP000743370"/>
    </source>
</evidence>
<dbReference type="AlphaFoldDB" id="A0A8T0L927"/>
<feature type="domain" description="Exostosin GT47" evidence="1">
    <location>
        <begin position="109"/>
        <end position="194"/>
    </location>
</feature>
<sequence length="224" mass="25565">MLIATHSHQDFFIIAITWDANPFTEIGKSGNNSSLLLNLNPWGSRCNSLSNNGFGLNVVALPGIVPEDLLPAWHWTDQFVTEVIFHNQLLNHRCRVNQIVEPVLIIFHNALFCFADTPRRAFRQDFRAILLSQCRDSGESCRTVNCTGTRCSNDTSTILETFMDSDFCLQPRGDSFARRSIFNCMVAGSILVFFWRRSRTNRSIIVVLDSDQEEKLNRTEEMKT</sequence>
<name>A0A8T0L927_PHAAN</name>
<dbReference type="InterPro" id="IPR040911">
    <property type="entry name" value="Exostosin_GT47"/>
</dbReference>
<dbReference type="GO" id="GO:0016757">
    <property type="term" value="F:glycosyltransferase activity"/>
    <property type="evidence" value="ECO:0007669"/>
    <property type="project" value="UniProtKB-KW"/>
</dbReference>
<protein>
    <submittedName>
        <fullName evidence="2">Xyloglucan galactosyltransferase</fullName>
    </submittedName>
</protein>
<accession>A0A8T0L927</accession>
<evidence type="ECO:0000259" key="1">
    <source>
        <dbReference type="Pfam" id="PF03016"/>
    </source>
</evidence>
<keyword evidence="2" id="KW-0328">Glycosyltransferase</keyword>
<reference evidence="2 3" key="1">
    <citation type="submission" date="2020-05" db="EMBL/GenBank/DDBJ databases">
        <title>Vigna angularis (adzuki bean) Var. LongXiaoDou No. 4 denovo assembly.</title>
        <authorList>
            <person name="Xiang H."/>
        </authorList>
    </citation>
    <scope>NUCLEOTIDE SEQUENCE [LARGE SCALE GENOMIC DNA]</scope>
    <source>
        <tissue evidence="2">Leaf</tissue>
    </source>
</reference>
<dbReference type="EMBL" id="JABFOF010000001">
    <property type="protein sequence ID" value="KAG2408464.1"/>
    <property type="molecule type" value="Genomic_DNA"/>
</dbReference>
<dbReference type="Proteomes" id="UP000743370">
    <property type="component" value="Unassembled WGS sequence"/>
</dbReference>
<evidence type="ECO:0000313" key="2">
    <source>
        <dbReference type="EMBL" id="KAG2408464.1"/>
    </source>
</evidence>